<feature type="chain" id="PRO_5036167059" description="RxLR effector protein" evidence="1">
    <location>
        <begin position="24"/>
        <end position="266"/>
    </location>
</feature>
<protein>
    <recommendedName>
        <fullName evidence="12">RxLR effector protein</fullName>
    </recommendedName>
</protein>
<evidence type="ECO:0000313" key="3">
    <source>
        <dbReference type="EMBL" id="KAE9062672.1"/>
    </source>
</evidence>
<name>A0A6A4BB90_9STRA</name>
<evidence type="ECO:0000313" key="9">
    <source>
        <dbReference type="Proteomes" id="UP000440732"/>
    </source>
</evidence>
<dbReference type="EMBL" id="QXFX01004530">
    <property type="protein sequence ID" value="KAE9063706.1"/>
    <property type="molecule type" value="Genomic_DNA"/>
</dbReference>
<evidence type="ECO:0008006" key="12">
    <source>
        <dbReference type="Google" id="ProtNLM"/>
    </source>
</evidence>
<dbReference type="EMBL" id="QXFZ01004870">
    <property type="protein sequence ID" value="KAE9062672.1"/>
    <property type="molecule type" value="Genomic_DNA"/>
</dbReference>
<evidence type="ECO:0000313" key="10">
    <source>
        <dbReference type="Proteomes" id="UP000441208"/>
    </source>
</evidence>
<feature type="signal peptide" evidence="1">
    <location>
        <begin position="1"/>
        <end position="23"/>
    </location>
</feature>
<sequence length="266" mass="27949">MFNSGKIFSMCIVAVAISSEVRAEREVAETFGLLGLGLGHGVSVGVPGIASVNVGLPGAVGGPVVGGPVVGGPVVGGPVVGGPQSVLALLESVLAVLRSLLLARMRMPTPAHLPTPYPPPMLAHLPTPTPMPTRTPALLPPQTPTPMPVLVATVARPRRQPLRRPCWQLQPPRRMGTLDRVVARALDRVVARAQIRAVDQVVVRAVVRVLAPAADPVQLAEQTLDRAAARRPGLLLQAPRVRRGLASSARSNERATESYPVIRVCL</sequence>
<dbReference type="Proteomes" id="UP000440732">
    <property type="component" value="Unassembled WGS sequence"/>
</dbReference>
<dbReference type="Proteomes" id="UP000429523">
    <property type="component" value="Unassembled WGS sequence"/>
</dbReference>
<evidence type="ECO:0000313" key="7">
    <source>
        <dbReference type="Proteomes" id="UP000429523"/>
    </source>
</evidence>
<comment type="caution">
    <text evidence="6">The sequence shown here is derived from an EMBL/GenBank/DDBJ whole genome shotgun (WGS) entry which is preliminary data.</text>
</comment>
<dbReference type="Proteomes" id="UP000441208">
    <property type="component" value="Unassembled WGS sequence"/>
</dbReference>
<evidence type="ECO:0000313" key="6">
    <source>
        <dbReference type="EMBL" id="KAE9270059.1"/>
    </source>
</evidence>
<reference evidence="7 8" key="1">
    <citation type="submission" date="2018-08" db="EMBL/GenBank/DDBJ databases">
        <title>Genomic investigation of the strawberry pathogen Phytophthora fragariae indicates pathogenicity is determined by transcriptional variation in three key races.</title>
        <authorList>
            <person name="Adams T.M."/>
            <person name="Armitage A.D."/>
            <person name="Sobczyk M.K."/>
            <person name="Bates H.J."/>
            <person name="Dunwell J.M."/>
            <person name="Nellist C.F."/>
            <person name="Harrison R.J."/>
        </authorList>
    </citation>
    <scope>NUCLEOTIDE SEQUENCE [LARGE SCALE GENOMIC DNA]</scope>
    <source>
        <strain evidence="6 8">A4</strain>
        <strain evidence="5 9">NOV-5</strain>
        <strain evidence="3 10">NOV-71</strain>
        <strain evidence="2 7">NOV-9</strain>
        <strain evidence="4 11">ONT-3</strain>
    </source>
</reference>
<dbReference type="Proteomes" id="UP000437068">
    <property type="component" value="Unassembled WGS sequence"/>
</dbReference>
<dbReference type="Proteomes" id="UP000488956">
    <property type="component" value="Unassembled WGS sequence"/>
</dbReference>
<organism evidence="6 8">
    <name type="scientific">Phytophthora fragariae</name>
    <dbReference type="NCBI Taxonomy" id="53985"/>
    <lineage>
        <taxon>Eukaryota</taxon>
        <taxon>Sar</taxon>
        <taxon>Stramenopiles</taxon>
        <taxon>Oomycota</taxon>
        <taxon>Peronosporomycetes</taxon>
        <taxon>Peronosporales</taxon>
        <taxon>Peronosporaceae</taxon>
        <taxon>Phytophthora</taxon>
    </lineage>
</organism>
<proteinExistence type="predicted"/>
<dbReference type="EMBL" id="QXGE01004610">
    <property type="protein sequence ID" value="KAE9270059.1"/>
    <property type="molecule type" value="Genomic_DNA"/>
</dbReference>
<accession>A0A6A4BB90</accession>
<dbReference type="EMBL" id="QXGF01004264">
    <property type="protein sequence ID" value="KAE8920046.1"/>
    <property type="molecule type" value="Genomic_DNA"/>
</dbReference>
<gene>
    <name evidence="6" type="ORF">PF001_g28954</name>
    <name evidence="5" type="ORF">PF006_g28584</name>
    <name evidence="3" type="ORF">PF007_g29830</name>
    <name evidence="2" type="ORF">PF009_g29654</name>
    <name evidence="4" type="ORF">PF010_g28888</name>
</gene>
<evidence type="ECO:0000256" key="1">
    <source>
        <dbReference type="SAM" id="SignalP"/>
    </source>
</evidence>
<evidence type="ECO:0000313" key="5">
    <source>
        <dbReference type="EMBL" id="KAE9074204.1"/>
    </source>
</evidence>
<dbReference type="AlphaFoldDB" id="A0A6A4BB90"/>
<evidence type="ECO:0000313" key="4">
    <source>
        <dbReference type="EMBL" id="KAE9063706.1"/>
    </source>
</evidence>
<dbReference type="EMBL" id="QXGA01004350">
    <property type="protein sequence ID" value="KAE9074204.1"/>
    <property type="molecule type" value="Genomic_DNA"/>
</dbReference>
<evidence type="ECO:0000313" key="2">
    <source>
        <dbReference type="EMBL" id="KAE8920046.1"/>
    </source>
</evidence>
<evidence type="ECO:0000313" key="8">
    <source>
        <dbReference type="Proteomes" id="UP000437068"/>
    </source>
</evidence>
<keyword evidence="1" id="KW-0732">Signal</keyword>
<evidence type="ECO:0000313" key="11">
    <source>
        <dbReference type="Proteomes" id="UP000488956"/>
    </source>
</evidence>